<evidence type="ECO:0000313" key="4">
    <source>
        <dbReference type="EMBL" id="SVB79229.1"/>
    </source>
</evidence>
<protein>
    <recommendedName>
        <fullName evidence="5">DNA recombination protein RmuC</fullName>
    </recommendedName>
</protein>
<keyword evidence="2" id="KW-0233">DNA recombination</keyword>
<name>A0A382GW88_9ZZZZ</name>
<evidence type="ECO:0008006" key="5">
    <source>
        <dbReference type="Google" id="ProtNLM"/>
    </source>
</evidence>
<organism evidence="4">
    <name type="scientific">marine metagenome</name>
    <dbReference type="NCBI Taxonomy" id="408172"/>
    <lineage>
        <taxon>unclassified sequences</taxon>
        <taxon>metagenomes</taxon>
        <taxon>ecological metagenomes</taxon>
    </lineage>
</organism>
<evidence type="ECO:0000256" key="1">
    <source>
        <dbReference type="ARBA" id="ARBA00023054"/>
    </source>
</evidence>
<evidence type="ECO:0000256" key="2">
    <source>
        <dbReference type="ARBA" id="ARBA00023172"/>
    </source>
</evidence>
<dbReference type="AlphaFoldDB" id="A0A382GW88"/>
<proteinExistence type="predicted"/>
<evidence type="ECO:0000256" key="3">
    <source>
        <dbReference type="SAM" id="MobiDB-lite"/>
    </source>
</evidence>
<accession>A0A382GW88</accession>
<dbReference type="PANTHER" id="PTHR30563">
    <property type="entry name" value="DNA RECOMBINATION PROTEIN RMUC"/>
    <property type="match status" value="1"/>
</dbReference>
<sequence>MAMALDADFAVDLMLLGGLIGLAYYISKMKPESVEEPDYVSKFEGLAADAIMDVIEKRRATVEDAIVEGLPLDEMVGLSEDILEKFDELDQLKTDLTEEAKKTRVTTRGLTTAMSAGIGERGRWGESTFEAVLKMSGLVENVNYFDNLTLTKSTTNSLARPDFVVKITDGSGVAVDAKGLIGPLVKMYDDAMKLDDPGDRDAAFRSVADNIWNAVKGISKRDYPTCLKEHLGHQGPSFTIVFIPASHVLEMAYKNDKGHEVGSRKKVPLQEAAYLKGVLLASPTMVMALLSMIRDEWAAYQVDQKTKEIEDLSVEMYEAHVRFGDRLAGIGKGLDAANDKYAKAVTAYQGQRGIRNAGKNMIDYGIKVKAGGKELPDLPDISDSAKLPDVGDLPSIPTEDE</sequence>
<dbReference type="GO" id="GO:0006310">
    <property type="term" value="P:DNA recombination"/>
    <property type="evidence" value="ECO:0007669"/>
    <property type="project" value="UniProtKB-KW"/>
</dbReference>
<dbReference type="PANTHER" id="PTHR30563:SF0">
    <property type="entry name" value="DNA RECOMBINATION PROTEIN RMUC"/>
    <property type="match status" value="1"/>
</dbReference>
<keyword evidence="1" id="KW-0175">Coiled coil</keyword>
<gene>
    <name evidence="4" type="ORF">METZ01_LOCUS232083</name>
</gene>
<dbReference type="Pfam" id="PF02646">
    <property type="entry name" value="RmuC"/>
    <property type="match status" value="1"/>
</dbReference>
<reference evidence="4" key="1">
    <citation type="submission" date="2018-05" db="EMBL/GenBank/DDBJ databases">
        <authorList>
            <person name="Lanie J.A."/>
            <person name="Ng W.-L."/>
            <person name="Kazmierczak K.M."/>
            <person name="Andrzejewski T.M."/>
            <person name="Davidsen T.M."/>
            <person name="Wayne K.J."/>
            <person name="Tettelin H."/>
            <person name="Glass J.I."/>
            <person name="Rusch D."/>
            <person name="Podicherti R."/>
            <person name="Tsui H.-C.T."/>
            <person name="Winkler M.E."/>
        </authorList>
    </citation>
    <scope>NUCLEOTIDE SEQUENCE</scope>
</reference>
<dbReference type="EMBL" id="UINC01057740">
    <property type="protein sequence ID" value="SVB79229.1"/>
    <property type="molecule type" value="Genomic_DNA"/>
</dbReference>
<dbReference type="InterPro" id="IPR003798">
    <property type="entry name" value="DNA_recombination_RmuC"/>
</dbReference>
<feature type="region of interest" description="Disordered" evidence="3">
    <location>
        <begin position="377"/>
        <end position="401"/>
    </location>
</feature>